<protein>
    <submittedName>
        <fullName evidence="1">Uncharacterized protein</fullName>
    </submittedName>
</protein>
<sequence>MLLYDTDIEDVIEGEEGFVRKGGFGGEENNIEDVVVVANDLCSSIIQAILSVDFEEDINTKLHEVDRDGCVAWFLVLNGCTPESLVTMREKGQWGSSLPQCTMFMSFVRPSMACDVYSDSYEMLFDGLWEEGVTVITKSTCWIVYCLRAVRDRTYPVPPL</sequence>
<accession>A0A6L2NNM3</accession>
<dbReference type="AlphaFoldDB" id="A0A6L2NNM3"/>
<reference evidence="1" key="1">
    <citation type="journal article" date="2019" name="Sci. Rep.">
        <title>Draft genome of Tanacetum cinerariifolium, the natural source of mosquito coil.</title>
        <authorList>
            <person name="Yamashiro T."/>
            <person name="Shiraishi A."/>
            <person name="Satake H."/>
            <person name="Nakayama K."/>
        </authorList>
    </citation>
    <scope>NUCLEOTIDE SEQUENCE</scope>
</reference>
<name>A0A6L2NNM3_TANCI</name>
<dbReference type="EMBL" id="BKCJ010009600">
    <property type="protein sequence ID" value="GEU87720.1"/>
    <property type="molecule type" value="Genomic_DNA"/>
</dbReference>
<evidence type="ECO:0000313" key="1">
    <source>
        <dbReference type="EMBL" id="GEU87720.1"/>
    </source>
</evidence>
<gene>
    <name evidence="1" type="ORF">Tci_059698</name>
</gene>
<comment type="caution">
    <text evidence="1">The sequence shown here is derived from an EMBL/GenBank/DDBJ whole genome shotgun (WGS) entry which is preliminary data.</text>
</comment>
<proteinExistence type="predicted"/>
<organism evidence="1">
    <name type="scientific">Tanacetum cinerariifolium</name>
    <name type="common">Dalmatian daisy</name>
    <name type="synonym">Chrysanthemum cinerariifolium</name>
    <dbReference type="NCBI Taxonomy" id="118510"/>
    <lineage>
        <taxon>Eukaryota</taxon>
        <taxon>Viridiplantae</taxon>
        <taxon>Streptophyta</taxon>
        <taxon>Embryophyta</taxon>
        <taxon>Tracheophyta</taxon>
        <taxon>Spermatophyta</taxon>
        <taxon>Magnoliopsida</taxon>
        <taxon>eudicotyledons</taxon>
        <taxon>Gunneridae</taxon>
        <taxon>Pentapetalae</taxon>
        <taxon>asterids</taxon>
        <taxon>campanulids</taxon>
        <taxon>Asterales</taxon>
        <taxon>Asteraceae</taxon>
        <taxon>Asteroideae</taxon>
        <taxon>Anthemideae</taxon>
        <taxon>Anthemidinae</taxon>
        <taxon>Tanacetum</taxon>
    </lineage>
</organism>